<dbReference type="AlphaFoldDB" id="A0A0D7VXL2"/>
<dbReference type="RefSeq" id="WP_044627202.1">
    <property type="nucleotide sequence ID" value="NZ_JTDV01000014.1"/>
</dbReference>
<keyword evidence="2" id="KW-1185">Reference proteome</keyword>
<evidence type="ECO:0000313" key="2">
    <source>
        <dbReference type="Proteomes" id="UP000032361"/>
    </source>
</evidence>
<dbReference type="STRING" id="1382798.PK35_14055"/>
<dbReference type="OrthoDB" id="1652165at2"/>
<dbReference type="Proteomes" id="UP000032361">
    <property type="component" value="Unassembled WGS sequence"/>
</dbReference>
<evidence type="ECO:0008006" key="3">
    <source>
        <dbReference type="Google" id="ProtNLM"/>
    </source>
</evidence>
<evidence type="ECO:0000313" key="1">
    <source>
        <dbReference type="EMBL" id="KJD31529.1"/>
    </source>
</evidence>
<name>A0A0D7VXL2_9FLAO</name>
<dbReference type="PROSITE" id="PS51470">
    <property type="entry name" value="FG_GAP"/>
    <property type="match status" value="1"/>
</dbReference>
<dbReference type="InterPro" id="IPR013519">
    <property type="entry name" value="Int_alpha_beta-p"/>
</dbReference>
<protein>
    <recommendedName>
        <fullName evidence="3">Integrin</fullName>
    </recommendedName>
</protein>
<dbReference type="PATRIC" id="fig|1382798.3.peg.1374"/>
<organism evidence="1 2">
    <name type="scientific">Neotamlana nanhaiensis</name>
    <dbReference type="NCBI Taxonomy" id="1382798"/>
    <lineage>
        <taxon>Bacteria</taxon>
        <taxon>Pseudomonadati</taxon>
        <taxon>Bacteroidota</taxon>
        <taxon>Flavobacteriia</taxon>
        <taxon>Flavobacteriales</taxon>
        <taxon>Flavobacteriaceae</taxon>
        <taxon>Neotamlana</taxon>
    </lineage>
</organism>
<sequence>MSDLAVGAFSDDDGGTNKGTVWILFLDEDDNVISFTKISDTDGGFSGILDNDDRFGGAVSYLGDMNNDGLIELAVGADYDGDGGYWSGAVWILSLNTDGTVDSYSKISDSQGGFYRRYCR</sequence>
<gene>
    <name evidence="1" type="ORF">PK35_14055</name>
</gene>
<dbReference type="Gene3D" id="2.130.10.130">
    <property type="entry name" value="Integrin alpha, N-terminal"/>
    <property type="match status" value="1"/>
</dbReference>
<dbReference type="SUPFAM" id="SSF69318">
    <property type="entry name" value="Integrin alpha N-terminal domain"/>
    <property type="match status" value="1"/>
</dbReference>
<dbReference type="InterPro" id="IPR028994">
    <property type="entry name" value="Integrin_alpha_N"/>
</dbReference>
<reference evidence="1 2" key="1">
    <citation type="journal article" date="2015" name="Antonie Van Leeuwenhoek">
        <title>Tamlana nanhaiensis sp. nov., isolated from surface seawater collected from the South China Sea.</title>
        <authorList>
            <person name="Liu X."/>
            <person name="Lai Q."/>
            <person name="Du Y."/>
            <person name="Li G."/>
            <person name="Sun F."/>
            <person name="Shao Z."/>
        </authorList>
    </citation>
    <scope>NUCLEOTIDE SEQUENCE [LARGE SCALE GENOMIC DNA]</scope>
    <source>
        <strain evidence="1 2">FHC16</strain>
    </source>
</reference>
<dbReference type="SMART" id="SM00191">
    <property type="entry name" value="Int_alpha"/>
    <property type="match status" value="1"/>
</dbReference>
<accession>A0A0D7VXL2</accession>
<dbReference type="EMBL" id="JTDV01000014">
    <property type="protein sequence ID" value="KJD31529.1"/>
    <property type="molecule type" value="Genomic_DNA"/>
</dbReference>
<proteinExistence type="predicted"/>
<comment type="caution">
    <text evidence="1">The sequence shown here is derived from an EMBL/GenBank/DDBJ whole genome shotgun (WGS) entry which is preliminary data.</text>
</comment>